<dbReference type="RefSeq" id="XP_044933434.1">
    <property type="nucleotide sequence ID" value="XM_045077499.1"/>
</dbReference>
<name>A0A8U0S2J9_MUSPF</name>
<sequence>MPAAAARTGGSGPPAATASALPHAGLFARRPRATTADLVPPPLSLGSRRRRRRRGDRRAGRRDGRGGSPGCDARDRGRARPRRPPAPSARAPLGRPPVLCSLGSSPGNEWSTGLRESLVLPTQPARPFTYCFNIRPSLPSIPGISPYPEELCVTPTAPSHLGICLFQTILQPTLWSAFIQACPATPLEVTMATKPTDSRRKRNTQTPPDSSGSLLLAQTSQCIYLLPSDTLCILGVGEWSQPKQQHLPLLCPKVISRPFHSPTYLLEPVGDLTTPACQPL</sequence>
<organism evidence="2 3">
    <name type="scientific">Mustela putorius furo</name>
    <name type="common">European domestic ferret</name>
    <name type="synonym">Mustela furo</name>
    <dbReference type="NCBI Taxonomy" id="9669"/>
    <lineage>
        <taxon>Eukaryota</taxon>
        <taxon>Metazoa</taxon>
        <taxon>Chordata</taxon>
        <taxon>Craniata</taxon>
        <taxon>Vertebrata</taxon>
        <taxon>Euteleostomi</taxon>
        <taxon>Mammalia</taxon>
        <taxon>Eutheria</taxon>
        <taxon>Laurasiatheria</taxon>
        <taxon>Carnivora</taxon>
        <taxon>Caniformia</taxon>
        <taxon>Musteloidea</taxon>
        <taxon>Mustelidae</taxon>
        <taxon>Mustelinae</taxon>
        <taxon>Mustela</taxon>
    </lineage>
</organism>
<feature type="region of interest" description="Disordered" evidence="1">
    <location>
        <begin position="191"/>
        <end position="213"/>
    </location>
</feature>
<proteinExistence type="predicted"/>
<feature type="compositionally biased region" description="Basic residues" evidence="1">
    <location>
        <begin position="47"/>
        <end position="56"/>
    </location>
</feature>
<evidence type="ECO:0000256" key="1">
    <source>
        <dbReference type="SAM" id="MobiDB-lite"/>
    </source>
</evidence>
<reference evidence="3" key="1">
    <citation type="submission" date="2025-08" db="UniProtKB">
        <authorList>
            <consortium name="RefSeq"/>
        </authorList>
    </citation>
    <scope>IDENTIFICATION</scope>
    <source>
        <tissue evidence="3">Brain</tissue>
    </source>
</reference>
<feature type="compositionally biased region" description="Polar residues" evidence="1">
    <location>
        <begin position="204"/>
        <end position="213"/>
    </location>
</feature>
<feature type="compositionally biased region" description="Low complexity" evidence="1">
    <location>
        <begin position="1"/>
        <end position="20"/>
    </location>
</feature>
<keyword evidence="2" id="KW-1185">Reference proteome</keyword>
<gene>
    <name evidence="3" type="primary">LOC123391314</name>
</gene>
<feature type="compositionally biased region" description="Low complexity" evidence="1">
    <location>
        <begin position="88"/>
        <end position="97"/>
    </location>
</feature>
<evidence type="ECO:0000313" key="2">
    <source>
        <dbReference type="Proteomes" id="UP000000715"/>
    </source>
</evidence>
<protein>
    <submittedName>
        <fullName evidence="3">Uncharacterized protein LOC123391314</fullName>
    </submittedName>
</protein>
<dbReference type="GeneID" id="123391314"/>
<evidence type="ECO:0000313" key="3">
    <source>
        <dbReference type="RefSeq" id="XP_044933434.1"/>
    </source>
</evidence>
<accession>A0A8U0S2J9</accession>
<feature type="region of interest" description="Disordered" evidence="1">
    <location>
        <begin position="1"/>
        <end position="98"/>
    </location>
</feature>
<dbReference type="AlphaFoldDB" id="A0A8U0S2J9"/>
<dbReference type="Proteomes" id="UP000000715">
    <property type="component" value="Unplaced"/>
</dbReference>